<dbReference type="RefSeq" id="WP_089765075.1">
    <property type="nucleotide sequence ID" value="NZ_BKAT01000052.1"/>
</dbReference>
<keyword evidence="2" id="KW-1185">Reference proteome</keyword>
<proteinExistence type="predicted"/>
<name>A0A1H4G340_9BACT</name>
<organism evidence="1 2">
    <name type="scientific">Chitinophaga terrae</name>
    <name type="common">ex Kim and Jung 2007</name>
    <dbReference type="NCBI Taxonomy" id="408074"/>
    <lineage>
        <taxon>Bacteria</taxon>
        <taxon>Pseudomonadati</taxon>
        <taxon>Bacteroidota</taxon>
        <taxon>Chitinophagia</taxon>
        <taxon>Chitinophagales</taxon>
        <taxon>Chitinophagaceae</taxon>
        <taxon>Chitinophaga</taxon>
    </lineage>
</organism>
<dbReference type="STRING" id="408074.SAMN05660909_04896"/>
<dbReference type="OrthoDB" id="676860at2"/>
<protein>
    <submittedName>
        <fullName evidence="1">Uncharacterized protein</fullName>
    </submittedName>
</protein>
<gene>
    <name evidence="1" type="ORF">SAMN05660909_04896</name>
</gene>
<evidence type="ECO:0000313" key="2">
    <source>
        <dbReference type="Proteomes" id="UP000199656"/>
    </source>
</evidence>
<evidence type="ECO:0000313" key="1">
    <source>
        <dbReference type="EMBL" id="SEB03954.1"/>
    </source>
</evidence>
<dbReference type="Proteomes" id="UP000199656">
    <property type="component" value="Unassembled WGS sequence"/>
</dbReference>
<sequence length="97" mass="11058">MVTVKNYFLNQSTDGKTYVCLELIGEIEILISEKTGKFYADVKKCKIPTRIDETTAKLIVGREIPGSIVKKECAAWDYTIPATGEVITIHHRYEYEQ</sequence>
<accession>A0A1H4G340</accession>
<dbReference type="AlphaFoldDB" id="A0A1H4G340"/>
<dbReference type="EMBL" id="FNRL01000032">
    <property type="protein sequence ID" value="SEB03954.1"/>
    <property type="molecule type" value="Genomic_DNA"/>
</dbReference>
<reference evidence="2" key="1">
    <citation type="submission" date="2016-10" db="EMBL/GenBank/DDBJ databases">
        <authorList>
            <person name="Varghese N."/>
            <person name="Submissions S."/>
        </authorList>
    </citation>
    <scope>NUCLEOTIDE SEQUENCE [LARGE SCALE GENOMIC DNA]</scope>
    <source>
        <strain evidence="2">DSM 23920</strain>
    </source>
</reference>